<dbReference type="EMBL" id="CAJNYV010005309">
    <property type="protein sequence ID" value="CAF3737348.1"/>
    <property type="molecule type" value="Genomic_DNA"/>
</dbReference>
<sequence>MVELLTKQQIRNAAQRQFNGVKEGEKVTKKMAYEMLEKSFPDESPSRLHQLAQEADKDSTHEVILENFMVIVDFLLNEEKQPNDDEFPDDEEIDQHIQAQIEHYDDLIRPYFGVP</sequence>
<protein>
    <submittedName>
        <fullName evidence="2">Uncharacterized protein</fullName>
    </submittedName>
</protein>
<evidence type="ECO:0000313" key="3">
    <source>
        <dbReference type="Proteomes" id="UP000663838"/>
    </source>
</evidence>
<accession>A0A821R0S6</accession>
<dbReference type="AlphaFoldDB" id="A0A821R0S6"/>
<gene>
    <name evidence="1" type="ORF">KIK155_LOCUS28931</name>
    <name evidence="2" type="ORF">TOA249_LOCUS25341</name>
</gene>
<dbReference type="EMBL" id="CAJOBS010002733">
    <property type="protein sequence ID" value="CAF4831590.1"/>
    <property type="molecule type" value="Genomic_DNA"/>
</dbReference>
<dbReference type="Proteomes" id="UP000663838">
    <property type="component" value="Unassembled WGS sequence"/>
</dbReference>
<comment type="caution">
    <text evidence="2">The sequence shown here is derived from an EMBL/GenBank/DDBJ whole genome shotgun (WGS) entry which is preliminary data.</text>
</comment>
<dbReference type="Proteomes" id="UP000663865">
    <property type="component" value="Unassembled WGS sequence"/>
</dbReference>
<reference evidence="2" key="1">
    <citation type="submission" date="2021-02" db="EMBL/GenBank/DDBJ databases">
        <authorList>
            <person name="Nowell W R."/>
        </authorList>
    </citation>
    <scope>NUCLEOTIDE SEQUENCE</scope>
</reference>
<evidence type="ECO:0000313" key="2">
    <source>
        <dbReference type="EMBL" id="CAF4831590.1"/>
    </source>
</evidence>
<name>A0A821R0S6_9BILA</name>
<proteinExistence type="predicted"/>
<evidence type="ECO:0000313" key="1">
    <source>
        <dbReference type="EMBL" id="CAF3737348.1"/>
    </source>
</evidence>
<organism evidence="2 3">
    <name type="scientific">Rotaria socialis</name>
    <dbReference type="NCBI Taxonomy" id="392032"/>
    <lineage>
        <taxon>Eukaryota</taxon>
        <taxon>Metazoa</taxon>
        <taxon>Spiralia</taxon>
        <taxon>Gnathifera</taxon>
        <taxon>Rotifera</taxon>
        <taxon>Eurotatoria</taxon>
        <taxon>Bdelloidea</taxon>
        <taxon>Philodinida</taxon>
        <taxon>Philodinidae</taxon>
        <taxon>Rotaria</taxon>
    </lineage>
</organism>